<dbReference type="SUPFAM" id="SSF51215">
    <property type="entry name" value="Regulatory protein AraC"/>
    <property type="match status" value="1"/>
</dbReference>
<dbReference type="STRING" id="1297750.SAMN05444405_10760"/>
<dbReference type="InterPro" id="IPR037923">
    <property type="entry name" value="HTH-like"/>
</dbReference>
<proteinExistence type="predicted"/>
<dbReference type="Pfam" id="PF02311">
    <property type="entry name" value="AraC_binding"/>
    <property type="match status" value="1"/>
</dbReference>
<dbReference type="InterPro" id="IPR009057">
    <property type="entry name" value="Homeodomain-like_sf"/>
</dbReference>
<dbReference type="EMBL" id="FQTV01000007">
    <property type="protein sequence ID" value="SHF32244.1"/>
    <property type="molecule type" value="Genomic_DNA"/>
</dbReference>
<evidence type="ECO:0000256" key="2">
    <source>
        <dbReference type="ARBA" id="ARBA00023125"/>
    </source>
</evidence>
<dbReference type="OrthoDB" id="9813413at2"/>
<dbReference type="PANTHER" id="PTHR43280:SF30">
    <property type="entry name" value="MMSAB OPERON REGULATORY PROTEIN"/>
    <property type="match status" value="1"/>
</dbReference>
<evidence type="ECO:0000256" key="3">
    <source>
        <dbReference type="ARBA" id="ARBA00023163"/>
    </source>
</evidence>
<keyword evidence="6" id="KW-1185">Reference proteome</keyword>
<evidence type="ECO:0000256" key="1">
    <source>
        <dbReference type="ARBA" id="ARBA00023015"/>
    </source>
</evidence>
<dbReference type="GO" id="GO:0003700">
    <property type="term" value="F:DNA-binding transcription factor activity"/>
    <property type="evidence" value="ECO:0007669"/>
    <property type="project" value="InterPro"/>
</dbReference>
<dbReference type="SUPFAM" id="SSF46689">
    <property type="entry name" value="Homeodomain-like"/>
    <property type="match status" value="2"/>
</dbReference>
<dbReference type="Pfam" id="PF12833">
    <property type="entry name" value="HTH_18"/>
    <property type="match status" value="1"/>
</dbReference>
<keyword evidence="3" id="KW-0804">Transcription</keyword>
<dbReference type="Gene3D" id="1.10.10.60">
    <property type="entry name" value="Homeodomain-like"/>
    <property type="match status" value="2"/>
</dbReference>
<evidence type="ECO:0000313" key="6">
    <source>
        <dbReference type="Proteomes" id="UP000184509"/>
    </source>
</evidence>
<organism evidence="5 6">
    <name type="scientific">Bacteroides luti</name>
    <dbReference type="NCBI Taxonomy" id="1297750"/>
    <lineage>
        <taxon>Bacteria</taxon>
        <taxon>Pseudomonadati</taxon>
        <taxon>Bacteroidota</taxon>
        <taxon>Bacteroidia</taxon>
        <taxon>Bacteroidales</taxon>
        <taxon>Bacteroidaceae</taxon>
        <taxon>Bacteroides</taxon>
    </lineage>
</organism>
<sequence>MDYSTIYILLYFTKVSSIIMKLKEGFKGQRAIVLPETIVNTMEHNPLTSPLYITDIGYYPNAESHFRERKEGISQNIFIYCVKGKGWFSINGVTKNINKNQFFILPAGIPHAYGSDETEPWTIYWIHFKGYNAQFCLEEQQVYPKNIIPGEHSRIEYRNQLFEKIYSTLGMGYSMEHLQYASMCLHYYMASLMYINIFRDDTFSENSTREKDLANSAIHFMRENIEKKIMVEDIAYELHLSTSYFSTQFQKSTGFTPIAYLNNLRIQEACQYLDFTDMKINQLCHKIGYDDAYYFSRIFTKIMGISPKEYKKRKKG</sequence>
<dbReference type="PRINTS" id="PR00032">
    <property type="entry name" value="HTHARAC"/>
</dbReference>
<feature type="domain" description="HTH araC/xylS-type" evidence="4">
    <location>
        <begin position="215"/>
        <end position="313"/>
    </location>
</feature>
<dbReference type="PROSITE" id="PS00041">
    <property type="entry name" value="HTH_ARAC_FAMILY_1"/>
    <property type="match status" value="1"/>
</dbReference>
<dbReference type="Proteomes" id="UP000184509">
    <property type="component" value="Unassembled WGS sequence"/>
</dbReference>
<dbReference type="PANTHER" id="PTHR43280">
    <property type="entry name" value="ARAC-FAMILY TRANSCRIPTIONAL REGULATOR"/>
    <property type="match status" value="1"/>
</dbReference>
<gene>
    <name evidence="5" type="ORF">SAMN05444405_10760</name>
</gene>
<dbReference type="InterPro" id="IPR018060">
    <property type="entry name" value="HTH_AraC"/>
</dbReference>
<evidence type="ECO:0000313" key="5">
    <source>
        <dbReference type="EMBL" id="SHF32244.1"/>
    </source>
</evidence>
<name>A0A1M5APZ1_9BACE</name>
<dbReference type="PROSITE" id="PS01124">
    <property type="entry name" value="HTH_ARAC_FAMILY_2"/>
    <property type="match status" value="1"/>
</dbReference>
<evidence type="ECO:0000259" key="4">
    <source>
        <dbReference type="PROSITE" id="PS01124"/>
    </source>
</evidence>
<protein>
    <submittedName>
        <fullName evidence="5">Transcriptional regulator, AraC family</fullName>
    </submittedName>
</protein>
<dbReference type="CDD" id="cd06986">
    <property type="entry name" value="cupin_MmsR-like_N"/>
    <property type="match status" value="1"/>
</dbReference>
<keyword evidence="2" id="KW-0238">DNA-binding</keyword>
<dbReference type="InterPro" id="IPR020449">
    <property type="entry name" value="Tscrpt_reg_AraC-type_HTH"/>
</dbReference>
<dbReference type="GO" id="GO:0043565">
    <property type="term" value="F:sequence-specific DNA binding"/>
    <property type="evidence" value="ECO:0007669"/>
    <property type="project" value="InterPro"/>
</dbReference>
<accession>A0A1M5APZ1</accession>
<dbReference type="SMART" id="SM00342">
    <property type="entry name" value="HTH_ARAC"/>
    <property type="match status" value="1"/>
</dbReference>
<dbReference type="InterPro" id="IPR003313">
    <property type="entry name" value="AraC-bd"/>
</dbReference>
<keyword evidence="1" id="KW-0805">Transcription regulation</keyword>
<dbReference type="InterPro" id="IPR018062">
    <property type="entry name" value="HTH_AraC-typ_CS"/>
</dbReference>
<dbReference type="AlphaFoldDB" id="A0A1M5APZ1"/>
<reference evidence="5 6" key="1">
    <citation type="submission" date="2016-11" db="EMBL/GenBank/DDBJ databases">
        <authorList>
            <person name="Jaros S."/>
            <person name="Januszkiewicz K."/>
            <person name="Wedrychowicz H."/>
        </authorList>
    </citation>
    <scope>NUCLEOTIDE SEQUENCE [LARGE SCALE GENOMIC DNA]</scope>
    <source>
        <strain evidence="5 6">DSM 26991</strain>
    </source>
</reference>
<dbReference type="Gene3D" id="2.60.120.280">
    <property type="entry name" value="Regulatory protein AraC"/>
    <property type="match status" value="1"/>
</dbReference>